<dbReference type="EMBL" id="JAAOAN010000160">
    <property type="protein sequence ID" value="KAF5718821.1"/>
    <property type="molecule type" value="Genomic_DNA"/>
</dbReference>
<keyword evidence="2" id="KW-0853">WD repeat</keyword>
<keyword evidence="1" id="KW-0677">Repeat</keyword>
<dbReference type="Pfam" id="PF00400">
    <property type="entry name" value="WD40"/>
    <property type="match status" value="3"/>
</dbReference>
<dbReference type="SUPFAM" id="SSF52540">
    <property type="entry name" value="P-loop containing nucleoside triphosphate hydrolases"/>
    <property type="match status" value="1"/>
</dbReference>
<protein>
    <submittedName>
        <fullName evidence="5">Wd40 repeat protein</fullName>
    </submittedName>
</protein>
<dbReference type="OrthoDB" id="538223at2759"/>
<evidence type="ECO:0000259" key="4">
    <source>
        <dbReference type="Pfam" id="PF24883"/>
    </source>
</evidence>
<feature type="repeat" description="WD" evidence="2">
    <location>
        <begin position="964"/>
        <end position="999"/>
    </location>
</feature>
<dbReference type="InterPro" id="IPR015943">
    <property type="entry name" value="WD40/YVTN_repeat-like_dom_sf"/>
</dbReference>
<dbReference type="InterPro" id="IPR056884">
    <property type="entry name" value="NPHP3-like_N"/>
</dbReference>
<sequence>MERIWAKAYKIIEDDDDHSQLLDKFETYVQKAGDNDREDISSTSLGVQRLKEIQKLAEKKLEKLPENRTSFFIGGKRIVVRESVQKAIRTITQFKALISGAVSAEPHAALAWACILGVLPILENIFQQDEAAADGLGKIVFLLVRYQAIQDTVLSRHFEDRMQTESTQQLAASIESKLVSIYAKVYIYQIQFVLQYGRSKWRRNLGGIFKPEDWKQKWNEIDSARQLVDQGIQDRVAAKTLDTWELLNKIQVDSTVALEVVRDIETKTQKIQNEQRSIKERDLLLSLPAASKAIFDSTDVLGAENPCLEGTQRAILTEIHEWAEDPTAAMIFWLHGLAGTGKSTVALTVANALKRRRPFTRGIDAPERAFLGASFFFKQSDASRNSIQAFVPTVTICLAEVFSDFKSLVAKAIENNSAIGTKTPQQQLETLIAKPFSVLDEQSLLRFLITSRAEKHILGSFEQLPQNLHRSVVLEKIKGFEEGDDNKDDIMFYLAYTLAKLTKRHALPEGCITESTIRELRNKADGLFIYAATACRFLDAEDFDDHEARQERLDLILESTPDSDEFGDQDSDIDDWEADSPQNKIDEIYRKVLSFPDRERMSSRIKQKTYNALCTIIGFLVVLFEPPTIPTLKKFLPSLADSLDRLLRKLHAIVSVPRNESTPLELVHQSFRDFILSRKRSKQLKFQVQERKLHKEALLRCLDLMSSELHEDICELRWLGIDHSEISQKRVKEKIQDHLRYACRYWVDHLSKLNDEDRTSVGFMDGGNLHKFLESHFLHWLEAMILIKETASAIPMLNKLQLLVRPSECPDLSSSISYFKHFILGNRYVIYEWPLQIYVFATTFSLKDSKARSLFEAHTPCWISQLPKVEGQWTSKLCDLFGHTEKIICAAFSPAYDLVLTVSLDRTARLWDSVTGTQRSIFEKADSDAYTCGDFSLDGKSIGLGTRSGRVEVKDFVDERSFYLGGHKKDVETLTFSPKSRQLFASTSKDGDLGIWDIDERCAKRVLRIREPYGSDKPPSSQDPDPMKLLCQFTADGRFLIVAGTSISMTMWSVESGECIKVFGGADTTFVMDVKVFPDGNSAIILQTPLIRRPGSGDEIPSKGIAENIDDPDGAMGFKIINNDMGSRTVTIINLGTEEVEFYSDENEKVRWISTTTQNANHILVGSDDTIELVDLTALSKVVLFEIPYPETHFAQSWDGRIVATRGDCHLSLWDMQLDAKVQRRSETNAQLIDSIELSPDNSLVHVSRYKREACEIYDSTGSRLALPIDAVESIRFSPDGKYIVLGLSNRTCQFWNKSMTAQLFPDKEWQKIIFSTGGTCIALIPTRGEIEVVDGMTLEFLMACERTSDLDVGDIELSPDGRTIGISYIDFVDGNASIELWSVTSAEPVWRQSSPMWIYCLSFQFSPDNKFFAFCWGSREVEDPGLWIIMDLSTFEERMCEYTPALVFHPKGHLFTMLKLTEEGEWHVGIRETTSMSLVRSIKCDVTGTVWMAFTPSGGLVLSDNRFYSWESKVFMLDIEKGSELGSYTIDGKIRAFWISEDGCLNCSDGRLPLPSFRRDQEDKDPSGTRQDGQSPLFLGQEWIYCGLKKIMRLPLAFVSLKSVLNGNTLATAYEDQDLRVIKFNLDKMPVC</sequence>
<dbReference type="InterPro" id="IPR031359">
    <property type="entry name" value="NACHT_N"/>
</dbReference>
<name>A0A8H5YWQ0_9HYPO</name>
<dbReference type="InterPro" id="IPR011044">
    <property type="entry name" value="Quino_amine_DH_bsu"/>
</dbReference>
<dbReference type="SUPFAM" id="SSF50969">
    <property type="entry name" value="YVTN repeat-like/Quinoprotein amine dehydrogenase"/>
    <property type="match status" value="1"/>
</dbReference>
<gene>
    <name evidence="5" type="ORF">FMUND_4988</name>
</gene>
<comment type="caution">
    <text evidence="5">The sequence shown here is derived from an EMBL/GenBank/DDBJ whole genome shotgun (WGS) entry which is preliminary data.</text>
</comment>
<dbReference type="InterPro" id="IPR027417">
    <property type="entry name" value="P-loop_NTPase"/>
</dbReference>
<dbReference type="InterPro" id="IPR001680">
    <property type="entry name" value="WD40_rpt"/>
</dbReference>
<organism evidence="5 6">
    <name type="scientific">Fusarium mundagurra</name>
    <dbReference type="NCBI Taxonomy" id="1567541"/>
    <lineage>
        <taxon>Eukaryota</taxon>
        <taxon>Fungi</taxon>
        <taxon>Dikarya</taxon>
        <taxon>Ascomycota</taxon>
        <taxon>Pezizomycotina</taxon>
        <taxon>Sordariomycetes</taxon>
        <taxon>Hypocreomycetidae</taxon>
        <taxon>Hypocreales</taxon>
        <taxon>Nectriaceae</taxon>
        <taxon>Fusarium</taxon>
        <taxon>Fusarium fujikuroi species complex</taxon>
    </lineage>
</organism>
<dbReference type="Proteomes" id="UP000544331">
    <property type="component" value="Unassembled WGS sequence"/>
</dbReference>
<dbReference type="Pfam" id="PF24883">
    <property type="entry name" value="NPHP3_N"/>
    <property type="match status" value="1"/>
</dbReference>
<evidence type="ECO:0000313" key="6">
    <source>
        <dbReference type="Proteomes" id="UP000544331"/>
    </source>
</evidence>
<evidence type="ECO:0000256" key="2">
    <source>
        <dbReference type="PROSITE-ProRule" id="PRU00221"/>
    </source>
</evidence>
<keyword evidence="6" id="KW-1185">Reference proteome</keyword>
<evidence type="ECO:0000256" key="1">
    <source>
        <dbReference type="ARBA" id="ARBA00022737"/>
    </source>
</evidence>
<dbReference type="PROSITE" id="PS50294">
    <property type="entry name" value="WD_REPEATS_REGION"/>
    <property type="match status" value="2"/>
</dbReference>
<proteinExistence type="predicted"/>
<dbReference type="InterPro" id="IPR036322">
    <property type="entry name" value="WD40_repeat_dom_sf"/>
</dbReference>
<dbReference type="PROSITE" id="PS50082">
    <property type="entry name" value="WD_REPEATS_2"/>
    <property type="match status" value="2"/>
</dbReference>
<dbReference type="SUPFAM" id="SSF50978">
    <property type="entry name" value="WD40 repeat-like"/>
    <property type="match status" value="1"/>
</dbReference>
<dbReference type="PANTHER" id="PTHR19879:SF9">
    <property type="entry name" value="TRANSCRIPTION INITIATION FACTOR TFIID SUBUNIT 5"/>
    <property type="match status" value="1"/>
</dbReference>
<evidence type="ECO:0000259" key="3">
    <source>
        <dbReference type="Pfam" id="PF17100"/>
    </source>
</evidence>
<reference evidence="5 6" key="1">
    <citation type="submission" date="2020-05" db="EMBL/GenBank/DDBJ databases">
        <title>Identification and distribution of gene clusters putatively required for synthesis of sphingolipid metabolism inhibitors in phylogenetically diverse species of the filamentous fungus Fusarium.</title>
        <authorList>
            <person name="Kim H.-S."/>
            <person name="Busman M."/>
            <person name="Brown D.W."/>
            <person name="Divon H."/>
            <person name="Uhlig S."/>
            <person name="Proctor R.H."/>
        </authorList>
    </citation>
    <scope>NUCLEOTIDE SEQUENCE [LARGE SCALE GENOMIC DNA]</scope>
    <source>
        <strain evidence="5 6">NRRL 66235</strain>
    </source>
</reference>
<feature type="domain" description="NWD NACHT-NTPase N-terminal" evidence="3">
    <location>
        <begin position="2"/>
        <end position="230"/>
    </location>
</feature>
<dbReference type="PANTHER" id="PTHR19879">
    <property type="entry name" value="TRANSCRIPTION INITIATION FACTOR TFIID"/>
    <property type="match status" value="1"/>
</dbReference>
<accession>A0A8H5YWQ0</accession>
<evidence type="ECO:0000313" key="5">
    <source>
        <dbReference type="EMBL" id="KAF5718821.1"/>
    </source>
</evidence>
<dbReference type="Gene3D" id="2.130.10.10">
    <property type="entry name" value="YVTN repeat-like/Quinoprotein amine dehydrogenase"/>
    <property type="match status" value="3"/>
</dbReference>
<dbReference type="SMART" id="SM00320">
    <property type="entry name" value="WD40"/>
    <property type="match status" value="3"/>
</dbReference>
<feature type="repeat" description="WD" evidence="2">
    <location>
        <begin position="880"/>
        <end position="921"/>
    </location>
</feature>
<dbReference type="Pfam" id="PF17100">
    <property type="entry name" value="NACHT_N"/>
    <property type="match status" value="1"/>
</dbReference>
<feature type="domain" description="Nephrocystin 3-like N-terminal" evidence="4">
    <location>
        <begin position="318"/>
        <end position="436"/>
    </location>
</feature>